<reference evidence="6" key="1">
    <citation type="submission" date="2025-08" db="UniProtKB">
        <authorList>
            <consortium name="RefSeq"/>
        </authorList>
    </citation>
    <scope>IDENTIFICATION</scope>
    <source>
        <strain evidence="6">Tuebingen</strain>
        <tissue evidence="6">Fibroblasts and whole tissue</tissue>
    </source>
</reference>
<dbReference type="CDD" id="cd19769">
    <property type="entry name" value="Bbox2_TRIM16-like"/>
    <property type="match status" value="1"/>
</dbReference>
<dbReference type="KEGG" id="dre:100330744"/>
<accession>A0A8M9PTX6</accession>
<organism evidence="5 6">
    <name type="scientific">Danio rerio</name>
    <name type="common">Zebrafish</name>
    <name type="synonym">Brachydanio rerio</name>
    <dbReference type="NCBI Taxonomy" id="7955"/>
    <lineage>
        <taxon>Eukaryota</taxon>
        <taxon>Metazoa</taxon>
        <taxon>Chordata</taxon>
        <taxon>Craniata</taxon>
        <taxon>Vertebrata</taxon>
        <taxon>Euteleostomi</taxon>
        <taxon>Actinopterygii</taxon>
        <taxon>Neopterygii</taxon>
        <taxon>Teleostei</taxon>
        <taxon>Ostariophysi</taxon>
        <taxon>Cypriniformes</taxon>
        <taxon>Danionidae</taxon>
        <taxon>Danioninae</taxon>
        <taxon>Danio</taxon>
    </lineage>
</organism>
<dbReference type="Gene3D" id="3.30.160.60">
    <property type="entry name" value="Classic Zinc Finger"/>
    <property type="match status" value="1"/>
</dbReference>
<dbReference type="Gene3D" id="4.10.830.40">
    <property type="match status" value="1"/>
</dbReference>
<dbReference type="SUPFAM" id="SSF57845">
    <property type="entry name" value="B-box zinc-binding domain"/>
    <property type="match status" value="1"/>
</dbReference>
<keyword evidence="3" id="KW-0862">Zinc</keyword>
<dbReference type="Pfam" id="PF15227">
    <property type="entry name" value="zf-C3HC4_4"/>
    <property type="match status" value="1"/>
</dbReference>
<evidence type="ECO:0000313" key="6">
    <source>
        <dbReference type="RefSeq" id="XP_021330503.2"/>
    </source>
</evidence>
<dbReference type="Pfam" id="PF13634">
    <property type="entry name" value="Nucleoporin_FG"/>
    <property type="match status" value="3"/>
</dbReference>
<dbReference type="GO" id="GO:0005643">
    <property type="term" value="C:nuclear pore"/>
    <property type="evidence" value="ECO:0007669"/>
    <property type="project" value="UniProtKB-ARBA"/>
</dbReference>
<dbReference type="InterPro" id="IPR000315">
    <property type="entry name" value="Znf_B-box"/>
</dbReference>
<dbReference type="Gene3D" id="3.30.40.10">
    <property type="entry name" value="Zinc/RING finger domain, C3HC4 (zinc finger)"/>
    <property type="match status" value="1"/>
</dbReference>
<dbReference type="InterPro" id="IPR058030">
    <property type="entry name" value="TRIM8/14/16/25/29/45/65_CC"/>
</dbReference>
<dbReference type="PROSITE" id="PS00518">
    <property type="entry name" value="ZF_RING_1"/>
    <property type="match status" value="1"/>
</dbReference>
<dbReference type="PROSITE" id="PS50119">
    <property type="entry name" value="ZF_BBOX"/>
    <property type="match status" value="1"/>
</dbReference>
<sequence length="798" mass="88022">MAAASVSWAEAQFKCMVCLDVLQDPVTIPCGHSYCMSCITDCWNQEEQKRIYSCPLCKQSFTPRPALAKNVVFAEMLEKLQKSRLQTAAPASVHTGSGDVECDACTGNKQKAVKSCQECRNSYCPDHLQQHESLFRGRGHNLMEATGRLQEMICPQHNKVMEIYCRTDQRCICVLCLMDEHKHHDTVTNAAEMKEKQEHLEENQRNLLIIIQKREEDILKLRDAFGIHKRSAKMAVRNSERIFTELIQHIEKRRSEVTQLIRDQERAAVSRAEEQLERLKLEISDLKRRNTELKQLSETQDHLHFLQSFPSVSLSGSSDSGFTVSSHLCFDDVVKSVSQFRHKLLQFSSNQMKVISGRVQTIQIIQTTEYQNTEETQLDAHPGQFAAEVLKDPKPSTPGSIFRLREANPTPLTPKSIFELRQANPTPSTPKSIFGLKQANSTPSTPKSIFGLRQANPTPSTPGSIFGLRQANPTQLTPESIFGLKEANPTPSTPGSIFGLRQANPTISTPESIFGLKQTNSTPSTPKSIFGPRQANPTPSTPESIFGLREANPTQSTPESIFGLREENPTPSTPKCIFGLREENPTPSTPKCIFGLREENPTLSTPKSLFGLWQANPSTSTPESIFGLRQANPTPSIPGSIFGLRQANPTTSTPESIFGLRQADPTPSTAESIFGLREANPTQSTPEIIFGLREANPKPSTPESVFGLRETKPTPSTPESVFGLRENKPTPSTPESVFGLRENKPTPSTPETVGLDCLSPNTPSTAESVFGVAQSNPTPSTPESVVGVRQSNPSTLTP</sequence>
<dbReference type="PANTHER" id="PTHR25465:SF5">
    <property type="entry name" value="E3 UBIQUITIN_ISG15 LIGASE TRIM25-RELATED"/>
    <property type="match status" value="1"/>
</dbReference>
<protein>
    <submittedName>
        <fullName evidence="6">Uncharacterized protein isoform X1</fullName>
    </submittedName>
</protein>
<dbReference type="Proteomes" id="UP000000437">
    <property type="component" value="Chromosome 3"/>
</dbReference>
<evidence type="ECO:0000256" key="4">
    <source>
        <dbReference type="PROSITE-ProRule" id="PRU00024"/>
    </source>
</evidence>
<dbReference type="RefSeq" id="XP_021330503.2">
    <property type="nucleotide sequence ID" value="XM_021474828.3"/>
</dbReference>
<evidence type="ECO:0000256" key="1">
    <source>
        <dbReference type="ARBA" id="ARBA00022723"/>
    </source>
</evidence>
<dbReference type="Pfam" id="PF25600">
    <property type="entry name" value="TRIM_CC"/>
    <property type="match status" value="1"/>
</dbReference>
<dbReference type="InterPro" id="IPR013083">
    <property type="entry name" value="Znf_RING/FYVE/PHD"/>
</dbReference>
<dbReference type="OrthoDB" id="6105938at2759"/>
<dbReference type="SMART" id="SM00336">
    <property type="entry name" value="BBOX"/>
    <property type="match status" value="1"/>
</dbReference>
<gene>
    <name evidence="6" type="primary">LOC100330744</name>
</gene>
<keyword evidence="5" id="KW-1185">Reference proteome</keyword>
<dbReference type="GO" id="GO:0008270">
    <property type="term" value="F:zinc ion binding"/>
    <property type="evidence" value="ECO:0007669"/>
    <property type="project" value="UniProtKB-KW"/>
</dbReference>
<evidence type="ECO:0000313" key="5">
    <source>
        <dbReference type="Proteomes" id="UP000000437"/>
    </source>
</evidence>
<dbReference type="InterPro" id="IPR001841">
    <property type="entry name" value="Znf_RING"/>
</dbReference>
<dbReference type="SMART" id="SM00184">
    <property type="entry name" value="RING"/>
    <property type="match status" value="1"/>
</dbReference>
<dbReference type="PROSITE" id="PS50089">
    <property type="entry name" value="ZF_RING_2"/>
    <property type="match status" value="1"/>
</dbReference>
<proteinExistence type="predicted"/>
<dbReference type="InterPro" id="IPR051051">
    <property type="entry name" value="E3_ubiq-ligase_TRIM/RNF"/>
</dbReference>
<dbReference type="AlphaFoldDB" id="A0A8M9PTX6"/>
<keyword evidence="2 4" id="KW-0863">Zinc-finger</keyword>
<dbReference type="SUPFAM" id="SSF57850">
    <property type="entry name" value="RING/U-box"/>
    <property type="match status" value="1"/>
</dbReference>
<dbReference type="Pfam" id="PF00643">
    <property type="entry name" value="zf-B_box"/>
    <property type="match status" value="1"/>
</dbReference>
<evidence type="ECO:0000256" key="3">
    <source>
        <dbReference type="ARBA" id="ARBA00022833"/>
    </source>
</evidence>
<dbReference type="InterPro" id="IPR017907">
    <property type="entry name" value="Znf_RING_CS"/>
</dbReference>
<name>A0A8M9PTX6_DANRE</name>
<evidence type="ECO:0000256" key="2">
    <source>
        <dbReference type="ARBA" id="ARBA00022771"/>
    </source>
</evidence>
<dbReference type="InterPro" id="IPR025574">
    <property type="entry name" value="Nucleoporin_FG_rpt"/>
</dbReference>
<dbReference type="GlyGen" id="A0A8M9PTX6">
    <property type="glycosylation" value="12 sites"/>
</dbReference>
<dbReference type="PANTHER" id="PTHR25465">
    <property type="entry name" value="B-BOX DOMAIN CONTAINING"/>
    <property type="match status" value="1"/>
</dbReference>
<keyword evidence="1" id="KW-0479">Metal-binding</keyword>